<name>A0A174A1D5_9FIRM</name>
<keyword evidence="3" id="KW-0238">DNA-binding</keyword>
<sequence>MELRQLSTFIRAAQLQSFSKAAGSLGYSQSAVTVQIRLLEEELGTRLFDRIGRKVTLTPQGSQFLTSAYDILYEVNRAKLSVSDETELKNPLHIGTIESLCFSKFPSILRYFREHHPKVAIRITTAPPEELIEMMEHNQLDLIYILDEPRYDSNWYKAMEQKEEVVFLSSPSFPLAGKKGIKLEELLHEPFFLTEKNANYRRAFDRYLATRNILLTPFLEISNTEFIIKMIEENKGLSFLPRFAVMESAAKGQTCVLDVTDFHASMYRQIFYHKDKWKTREMDEFIRLAMME</sequence>
<evidence type="ECO:0000256" key="1">
    <source>
        <dbReference type="ARBA" id="ARBA00009437"/>
    </source>
</evidence>
<dbReference type="SUPFAM" id="SSF46785">
    <property type="entry name" value="Winged helix' DNA-binding domain"/>
    <property type="match status" value="1"/>
</dbReference>
<accession>A0A174A1D5</accession>
<dbReference type="PROSITE" id="PS50931">
    <property type="entry name" value="HTH_LYSR"/>
    <property type="match status" value="1"/>
</dbReference>
<evidence type="ECO:0000256" key="3">
    <source>
        <dbReference type="ARBA" id="ARBA00023125"/>
    </source>
</evidence>
<dbReference type="InterPro" id="IPR036390">
    <property type="entry name" value="WH_DNA-bd_sf"/>
</dbReference>
<comment type="similarity">
    <text evidence="1">Belongs to the LysR transcriptional regulatory family.</text>
</comment>
<evidence type="ECO:0000313" key="7">
    <source>
        <dbReference type="Proteomes" id="UP000095651"/>
    </source>
</evidence>
<proteinExistence type="inferred from homology"/>
<dbReference type="Pfam" id="PF00126">
    <property type="entry name" value="HTH_1"/>
    <property type="match status" value="1"/>
</dbReference>
<dbReference type="GO" id="GO:0000976">
    <property type="term" value="F:transcription cis-regulatory region binding"/>
    <property type="evidence" value="ECO:0007669"/>
    <property type="project" value="TreeGrafter"/>
</dbReference>
<dbReference type="RefSeq" id="WP_055653398.1">
    <property type="nucleotide sequence ID" value="NZ_CABIXC010000002.1"/>
</dbReference>
<dbReference type="Gene3D" id="3.40.190.290">
    <property type="match status" value="1"/>
</dbReference>
<evidence type="ECO:0000259" key="5">
    <source>
        <dbReference type="PROSITE" id="PS50931"/>
    </source>
</evidence>
<evidence type="ECO:0000256" key="4">
    <source>
        <dbReference type="ARBA" id="ARBA00023163"/>
    </source>
</evidence>
<dbReference type="GO" id="GO:0003700">
    <property type="term" value="F:DNA-binding transcription factor activity"/>
    <property type="evidence" value="ECO:0007669"/>
    <property type="project" value="InterPro"/>
</dbReference>
<organism evidence="6 7">
    <name type="scientific">Hungatella hathewayi</name>
    <dbReference type="NCBI Taxonomy" id="154046"/>
    <lineage>
        <taxon>Bacteria</taxon>
        <taxon>Bacillati</taxon>
        <taxon>Bacillota</taxon>
        <taxon>Clostridia</taxon>
        <taxon>Lachnospirales</taxon>
        <taxon>Lachnospiraceae</taxon>
        <taxon>Hungatella</taxon>
    </lineage>
</organism>
<dbReference type="InterPro" id="IPR005119">
    <property type="entry name" value="LysR_subst-bd"/>
</dbReference>
<evidence type="ECO:0000256" key="2">
    <source>
        <dbReference type="ARBA" id="ARBA00023015"/>
    </source>
</evidence>
<protein>
    <submittedName>
        <fullName evidence="6">LysR family transcriptional regulator</fullName>
    </submittedName>
</protein>
<reference evidence="6 7" key="1">
    <citation type="submission" date="2015-09" db="EMBL/GenBank/DDBJ databases">
        <authorList>
            <consortium name="Pathogen Informatics"/>
        </authorList>
    </citation>
    <scope>NUCLEOTIDE SEQUENCE [LARGE SCALE GENOMIC DNA]</scope>
    <source>
        <strain evidence="6 7">2789STDY5608850</strain>
    </source>
</reference>
<gene>
    <name evidence="6" type="primary">gltR</name>
    <name evidence="6" type="ORF">ERS852407_01158</name>
</gene>
<dbReference type="PANTHER" id="PTHR30126:SF40">
    <property type="entry name" value="HTH-TYPE TRANSCRIPTIONAL REGULATOR GLTR"/>
    <property type="match status" value="1"/>
</dbReference>
<dbReference type="Pfam" id="PF03466">
    <property type="entry name" value="LysR_substrate"/>
    <property type="match status" value="1"/>
</dbReference>
<dbReference type="Proteomes" id="UP000095651">
    <property type="component" value="Unassembled WGS sequence"/>
</dbReference>
<dbReference type="PRINTS" id="PR00039">
    <property type="entry name" value="HTHLYSR"/>
</dbReference>
<dbReference type="InterPro" id="IPR036388">
    <property type="entry name" value="WH-like_DNA-bd_sf"/>
</dbReference>
<dbReference type="EMBL" id="CYZE01000002">
    <property type="protein sequence ID" value="CUN81218.1"/>
    <property type="molecule type" value="Genomic_DNA"/>
</dbReference>
<dbReference type="SUPFAM" id="SSF53850">
    <property type="entry name" value="Periplasmic binding protein-like II"/>
    <property type="match status" value="1"/>
</dbReference>
<dbReference type="FunFam" id="1.10.10.10:FF:000001">
    <property type="entry name" value="LysR family transcriptional regulator"/>
    <property type="match status" value="1"/>
</dbReference>
<keyword evidence="2" id="KW-0805">Transcription regulation</keyword>
<evidence type="ECO:0000313" key="6">
    <source>
        <dbReference type="EMBL" id="CUN81218.1"/>
    </source>
</evidence>
<keyword evidence="4" id="KW-0804">Transcription</keyword>
<dbReference type="AlphaFoldDB" id="A0A174A1D5"/>
<dbReference type="PANTHER" id="PTHR30126">
    <property type="entry name" value="HTH-TYPE TRANSCRIPTIONAL REGULATOR"/>
    <property type="match status" value="1"/>
</dbReference>
<dbReference type="InterPro" id="IPR000847">
    <property type="entry name" value="LysR_HTH_N"/>
</dbReference>
<dbReference type="Gene3D" id="1.10.10.10">
    <property type="entry name" value="Winged helix-like DNA-binding domain superfamily/Winged helix DNA-binding domain"/>
    <property type="match status" value="1"/>
</dbReference>
<dbReference type="CDD" id="cd05466">
    <property type="entry name" value="PBP2_LTTR_substrate"/>
    <property type="match status" value="1"/>
</dbReference>
<feature type="domain" description="HTH lysR-type" evidence="5">
    <location>
        <begin position="1"/>
        <end position="58"/>
    </location>
</feature>